<keyword evidence="1" id="KW-0004">4Fe-4S</keyword>
<sequence length="204" mass="22873">MFVYTYSAEPGHESSLYVNLTNRCTNRCTFCIRNNADGIGGGTQLWLSHEPSVDEVIAALLEYDPSKYDEVVFCGYGEPTIRIDELIAVAKWLKEHYNVKTRINTNGHANEFHGRDVTPLFAGTIDTVSVSLNAANAEEYDQLCRSIYGERAYEILLDFAKEAKKHTNVVLSIVDIMEPEDIEACKKIAADAGVPLKIREYVED</sequence>
<dbReference type="PROSITE" id="PS51918">
    <property type="entry name" value="RADICAL_SAM"/>
    <property type="match status" value="1"/>
</dbReference>
<organism evidence="7 8">
    <name type="scientific">Candidatus Aphodoplasma excrementigallinarum</name>
    <dbReference type="NCBI Taxonomy" id="2840673"/>
    <lineage>
        <taxon>Bacteria</taxon>
        <taxon>Bacillati</taxon>
        <taxon>Bacillota</taxon>
        <taxon>Clostridia</taxon>
        <taxon>Eubacteriales</taxon>
        <taxon>Candidatus Aphodoplasma</taxon>
    </lineage>
</organism>
<evidence type="ECO:0000256" key="3">
    <source>
        <dbReference type="ARBA" id="ARBA00022723"/>
    </source>
</evidence>
<keyword evidence="2" id="KW-0949">S-adenosyl-L-methionine</keyword>
<feature type="domain" description="Radical SAM core" evidence="6">
    <location>
        <begin position="10"/>
        <end position="204"/>
    </location>
</feature>
<dbReference type="CDD" id="cd01335">
    <property type="entry name" value="Radical_SAM"/>
    <property type="match status" value="1"/>
</dbReference>
<dbReference type="GO" id="GO:0046872">
    <property type="term" value="F:metal ion binding"/>
    <property type="evidence" value="ECO:0007669"/>
    <property type="project" value="UniProtKB-KW"/>
</dbReference>
<proteinExistence type="predicted"/>
<gene>
    <name evidence="7" type="ORF">IAC74_01035</name>
</gene>
<dbReference type="InterPro" id="IPR023821">
    <property type="entry name" value="rSAM_TatD-assoc"/>
</dbReference>
<keyword evidence="3" id="KW-0479">Metal-binding</keyword>
<keyword evidence="5" id="KW-0411">Iron-sulfur</keyword>
<dbReference type="SFLD" id="SFLDS00029">
    <property type="entry name" value="Radical_SAM"/>
    <property type="match status" value="1"/>
</dbReference>
<dbReference type="EMBL" id="DVOF01000029">
    <property type="protein sequence ID" value="HIV02128.1"/>
    <property type="molecule type" value="Genomic_DNA"/>
</dbReference>
<dbReference type="PANTHER" id="PTHR42836:SF1">
    <property type="entry name" value="7-CARBOXY-7-DEAZAGUANINE SYNTHASE"/>
    <property type="match status" value="1"/>
</dbReference>
<reference evidence="7" key="1">
    <citation type="submission" date="2020-10" db="EMBL/GenBank/DDBJ databases">
        <authorList>
            <person name="Gilroy R."/>
        </authorList>
    </citation>
    <scope>NUCLEOTIDE SEQUENCE</scope>
    <source>
        <strain evidence="7">4920</strain>
    </source>
</reference>
<evidence type="ECO:0000256" key="5">
    <source>
        <dbReference type="ARBA" id="ARBA00023014"/>
    </source>
</evidence>
<evidence type="ECO:0000256" key="2">
    <source>
        <dbReference type="ARBA" id="ARBA00022691"/>
    </source>
</evidence>
<accession>A0A9D1NFF5</accession>
<reference evidence="7" key="2">
    <citation type="journal article" date="2021" name="PeerJ">
        <title>Extensive microbial diversity within the chicken gut microbiome revealed by metagenomics and culture.</title>
        <authorList>
            <person name="Gilroy R."/>
            <person name="Ravi A."/>
            <person name="Getino M."/>
            <person name="Pursley I."/>
            <person name="Horton D.L."/>
            <person name="Alikhan N.F."/>
            <person name="Baker D."/>
            <person name="Gharbi K."/>
            <person name="Hall N."/>
            <person name="Watson M."/>
            <person name="Adriaenssens E.M."/>
            <person name="Foster-Nyarko E."/>
            <person name="Jarju S."/>
            <person name="Secka A."/>
            <person name="Antonio M."/>
            <person name="Oren A."/>
            <person name="Chaudhuri R.R."/>
            <person name="La Ragione R."/>
            <person name="Hildebrand F."/>
            <person name="Pallen M.J."/>
        </authorList>
    </citation>
    <scope>NUCLEOTIDE SEQUENCE</scope>
    <source>
        <strain evidence="7">4920</strain>
    </source>
</reference>
<dbReference type="Gene3D" id="3.20.20.70">
    <property type="entry name" value="Aldolase class I"/>
    <property type="match status" value="1"/>
</dbReference>
<evidence type="ECO:0000313" key="8">
    <source>
        <dbReference type="Proteomes" id="UP000886743"/>
    </source>
</evidence>
<protein>
    <submittedName>
        <fullName evidence="7">Radical SAM protein</fullName>
    </submittedName>
</protein>
<evidence type="ECO:0000256" key="1">
    <source>
        <dbReference type="ARBA" id="ARBA00022485"/>
    </source>
</evidence>
<comment type="caution">
    <text evidence="7">The sequence shown here is derived from an EMBL/GenBank/DDBJ whole genome shotgun (WGS) entry which is preliminary data.</text>
</comment>
<evidence type="ECO:0000256" key="4">
    <source>
        <dbReference type="ARBA" id="ARBA00023004"/>
    </source>
</evidence>
<dbReference type="Pfam" id="PF04055">
    <property type="entry name" value="Radical_SAM"/>
    <property type="match status" value="1"/>
</dbReference>
<dbReference type="SUPFAM" id="SSF102114">
    <property type="entry name" value="Radical SAM enzymes"/>
    <property type="match status" value="1"/>
</dbReference>
<evidence type="ECO:0000259" key="6">
    <source>
        <dbReference type="PROSITE" id="PS51918"/>
    </source>
</evidence>
<dbReference type="GO" id="GO:0003824">
    <property type="term" value="F:catalytic activity"/>
    <property type="evidence" value="ECO:0007669"/>
    <property type="project" value="InterPro"/>
</dbReference>
<dbReference type="InterPro" id="IPR007197">
    <property type="entry name" value="rSAM"/>
</dbReference>
<dbReference type="NCBIfam" id="TIGR04038">
    <property type="entry name" value="tatD_link_rSAM"/>
    <property type="match status" value="1"/>
</dbReference>
<dbReference type="SFLD" id="SFLDG01111">
    <property type="entry name" value="Uncharacterised_Radical_SAM_Su"/>
    <property type="match status" value="1"/>
</dbReference>
<dbReference type="InterPro" id="IPR058240">
    <property type="entry name" value="rSAM_sf"/>
</dbReference>
<dbReference type="GO" id="GO:0051539">
    <property type="term" value="F:4 iron, 4 sulfur cluster binding"/>
    <property type="evidence" value="ECO:0007669"/>
    <property type="project" value="UniProtKB-KW"/>
</dbReference>
<dbReference type="InterPro" id="IPR013785">
    <property type="entry name" value="Aldolase_TIM"/>
</dbReference>
<dbReference type="PANTHER" id="PTHR42836">
    <property type="entry name" value="7-CARBOXY-7-DEAZAGUANINE SYNTHASE"/>
    <property type="match status" value="1"/>
</dbReference>
<dbReference type="AlphaFoldDB" id="A0A9D1NFF5"/>
<evidence type="ECO:0000313" key="7">
    <source>
        <dbReference type="EMBL" id="HIV02128.1"/>
    </source>
</evidence>
<keyword evidence="4" id="KW-0408">Iron</keyword>
<name>A0A9D1NFF5_9FIRM</name>
<dbReference type="Proteomes" id="UP000886743">
    <property type="component" value="Unassembled WGS sequence"/>
</dbReference>